<comment type="caution">
    <text evidence="1">The sequence shown here is derived from an EMBL/GenBank/DDBJ whole genome shotgun (WGS) entry which is preliminary data.</text>
</comment>
<sequence>MSAVDPKAVFRSCLYIASLPVPSTAFEIGRALLLTPERRWAKFLRQMSVAFPAGTPEHETVVALQRIVVGDQEAAA</sequence>
<protein>
    <submittedName>
        <fullName evidence="1">Uncharacterized protein</fullName>
    </submittedName>
</protein>
<evidence type="ECO:0000313" key="1">
    <source>
        <dbReference type="EMBL" id="KIA63044.1"/>
    </source>
</evidence>
<organism evidence="1 2">
    <name type="scientific">Nocardia vulneris</name>
    <dbReference type="NCBI Taxonomy" id="1141657"/>
    <lineage>
        <taxon>Bacteria</taxon>
        <taxon>Bacillati</taxon>
        <taxon>Actinomycetota</taxon>
        <taxon>Actinomycetes</taxon>
        <taxon>Mycobacteriales</taxon>
        <taxon>Nocardiaceae</taxon>
        <taxon>Nocardia</taxon>
    </lineage>
</organism>
<dbReference type="EMBL" id="JNFP01000026">
    <property type="protein sequence ID" value="KIA63044.1"/>
    <property type="molecule type" value="Genomic_DNA"/>
</dbReference>
<evidence type="ECO:0000313" key="2">
    <source>
        <dbReference type="Proteomes" id="UP000031364"/>
    </source>
</evidence>
<proteinExistence type="predicted"/>
<keyword evidence="2" id="KW-1185">Reference proteome</keyword>
<dbReference type="Proteomes" id="UP000031364">
    <property type="component" value="Unassembled WGS sequence"/>
</dbReference>
<reference evidence="1 2" key="1">
    <citation type="journal article" date="2014" name="Int. J. Syst. Evol. Microbiol.">
        <title>Nocardia vulneris sp. nov., isolated from wounds of human patients in North America.</title>
        <authorList>
            <person name="Lasker B.A."/>
            <person name="Bell M."/>
            <person name="Klenk H.P."/>
            <person name="Sproer C."/>
            <person name="Schumann C."/>
            <person name="Schumann P."/>
            <person name="Brown J.M."/>
        </authorList>
    </citation>
    <scope>NUCLEOTIDE SEQUENCE [LARGE SCALE GENOMIC DNA]</scope>
    <source>
        <strain evidence="1 2">W9851</strain>
    </source>
</reference>
<accession>A0ABR4ZD20</accession>
<gene>
    <name evidence="1" type="ORF">FG87_22055</name>
</gene>
<name>A0ABR4ZD20_9NOCA</name>
<dbReference type="RefSeq" id="WP_043673690.1">
    <property type="nucleotide sequence ID" value="NZ_BDCI01000004.1"/>
</dbReference>